<comment type="caution">
    <text evidence="3">The sequence shown here is derived from an EMBL/GenBank/DDBJ whole genome shotgun (WGS) entry which is preliminary data.</text>
</comment>
<reference evidence="3 4" key="1">
    <citation type="submission" date="2016-07" db="EMBL/GenBank/DDBJ databases">
        <title>Pervasive Adenine N6-methylation of Active Genes in Fungi.</title>
        <authorList>
            <consortium name="DOE Joint Genome Institute"/>
            <person name="Mondo S.J."/>
            <person name="Dannebaum R.O."/>
            <person name="Kuo R.C."/>
            <person name="Labutti K."/>
            <person name="Haridas S."/>
            <person name="Kuo A."/>
            <person name="Salamov A."/>
            <person name="Ahrendt S.R."/>
            <person name="Lipzen A."/>
            <person name="Sullivan W."/>
            <person name="Andreopoulos W.B."/>
            <person name="Clum A."/>
            <person name="Lindquist E."/>
            <person name="Daum C."/>
            <person name="Ramamoorthy G.K."/>
            <person name="Gryganskyi A."/>
            <person name="Culley D."/>
            <person name="Magnuson J.K."/>
            <person name="James T.Y."/>
            <person name="O'Malley M.A."/>
            <person name="Stajich J.E."/>
            <person name="Spatafora J.W."/>
            <person name="Visel A."/>
            <person name="Grigoriev I.V."/>
        </authorList>
    </citation>
    <scope>NUCLEOTIDE SEQUENCE [LARGE SCALE GENOMIC DNA]</scope>
    <source>
        <strain evidence="3 4">12-1054</strain>
    </source>
</reference>
<organism evidence="3 4">
    <name type="scientific">Protomyces lactucae-debilis</name>
    <dbReference type="NCBI Taxonomy" id="2754530"/>
    <lineage>
        <taxon>Eukaryota</taxon>
        <taxon>Fungi</taxon>
        <taxon>Dikarya</taxon>
        <taxon>Ascomycota</taxon>
        <taxon>Taphrinomycotina</taxon>
        <taxon>Taphrinomycetes</taxon>
        <taxon>Taphrinales</taxon>
        <taxon>Protomycetaceae</taxon>
        <taxon>Protomyces</taxon>
    </lineage>
</organism>
<dbReference type="Gene3D" id="3.40.50.1820">
    <property type="entry name" value="alpha/beta hydrolase"/>
    <property type="match status" value="1"/>
</dbReference>
<evidence type="ECO:0000313" key="4">
    <source>
        <dbReference type="Proteomes" id="UP000193685"/>
    </source>
</evidence>
<dbReference type="InterPro" id="IPR051299">
    <property type="entry name" value="AB_hydrolase_lip/est"/>
</dbReference>
<proteinExistence type="predicted"/>
<dbReference type="PANTHER" id="PTHR46640">
    <property type="entry name" value="TRIACYLGLYCEROL LIPASE, PUTATIVE (AFU_ORTHOLOGUE AFUA_6G06510)-RELATED"/>
    <property type="match status" value="1"/>
</dbReference>
<keyword evidence="1 3" id="KW-0378">Hydrolase</keyword>
<dbReference type="AlphaFoldDB" id="A0A1Y2FAM8"/>
<dbReference type="InterPro" id="IPR029058">
    <property type="entry name" value="AB_hydrolase_fold"/>
</dbReference>
<dbReference type="Proteomes" id="UP000193685">
    <property type="component" value="Unassembled WGS sequence"/>
</dbReference>
<protein>
    <submittedName>
        <fullName evidence="3">Alpha/Beta hydrolase protein</fullName>
    </submittedName>
</protein>
<dbReference type="InterPro" id="IPR002921">
    <property type="entry name" value="Fungal_lipase-type"/>
</dbReference>
<dbReference type="Pfam" id="PF01764">
    <property type="entry name" value="Lipase_3"/>
    <property type="match status" value="1"/>
</dbReference>
<dbReference type="GO" id="GO:0006629">
    <property type="term" value="P:lipid metabolic process"/>
    <property type="evidence" value="ECO:0007669"/>
    <property type="project" value="InterPro"/>
</dbReference>
<name>A0A1Y2FAM8_PROLT</name>
<dbReference type="GeneID" id="63788859"/>
<dbReference type="STRING" id="56484.A0A1Y2FAM8"/>
<dbReference type="EMBL" id="MCFI01000012">
    <property type="protein sequence ID" value="ORY80960.1"/>
    <property type="molecule type" value="Genomic_DNA"/>
</dbReference>
<keyword evidence="4" id="KW-1185">Reference proteome</keyword>
<evidence type="ECO:0000259" key="2">
    <source>
        <dbReference type="Pfam" id="PF01764"/>
    </source>
</evidence>
<dbReference type="GO" id="GO:0016787">
    <property type="term" value="F:hydrolase activity"/>
    <property type="evidence" value="ECO:0007669"/>
    <property type="project" value="UniProtKB-KW"/>
</dbReference>
<evidence type="ECO:0000256" key="1">
    <source>
        <dbReference type="ARBA" id="ARBA00022801"/>
    </source>
</evidence>
<dbReference type="RefSeq" id="XP_040724605.1">
    <property type="nucleotide sequence ID" value="XM_040872260.1"/>
</dbReference>
<feature type="domain" description="Fungal lipase-type" evidence="2">
    <location>
        <begin position="254"/>
        <end position="370"/>
    </location>
</feature>
<dbReference type="CDD" id="cd00519">
    <property type="entry name" value="Lipase_3"/>
    <property type="match status" value="1"/>
</dbReference>
<evidence type="ECO:0000313" key="3">
    <source>
        <dbReference type="EMBL" id="ORY80960.1"/>
    </source>
</evidence>
<dbReference type="OrthoDB" id="426718at2759"/>
<sequence>MRFAHLILQALYARPSDSADRLATLLSAVPVGHQRIAENKAVETSSPSSHLHYVALHGLFARTPADFLETQRLVRRLHLIDLPLINSSVPLFNNSTTINSTNANVTAISKAASADGLNAIFGQEPKTPIGKGEASVQPGQSTARVNPAQVPIPGDLRTISDATYTTLLRYAKFCSATYVASCGSPNGAELIQQFGQNAGQQTSSMLSAGYIAQDDTNREFIVAFRGDPFMHGLSCVKLDDQRTSFVQASTAMPMVNFKAPTEAAINSDILAAFILQYTELDQLIQAALANKKGYGITFTGHGIGGCFALLSAIAFSGSLSGSVAIQTITYGAPRVGNLALANYIDSLFQVNGQARYLRITHGSDIMPIVLNRKSGYVHAGVEIFQSNETVGGRGVFQCSGEEDRRCSGSKTTFAMPVPQAAFSPSSVAATPPVPGAVPEDPASQVLPASASPPMAVQSPEPVFIDPARPERQSCQTCRGTECIDCYYDTVDTLGDDGIDQNIQKIIPGQPIAPKVASQGSSERDRFV</sequence>
<dbReference type="SUPFAM" id="SSF53474">
    <property type="entry name" value="alpha/beta-Hydrolases"/>
    <property type="match status" value="1"/>
</dbReference>
<dbReference type="PANTHER" id="PTHR46640:SF3">
    <property type="entry name" value="LIPASE LIH1-RELATED"/>
    <property type="match status" value="1"/>
</dbReference>
<gene>
    <name evidence="3" type="ORF">BCR37DRAFT_414177</name>
</gene>
<accession>A0A1Y2FAM8</accession>